<evidence type="ECO:0000256" key="4">
    <source>
        <dbReference type="ARBA" id="ARBA00023163"/>
    </source>
</evidence>
<name>A0ABR3EWX9_9AGAR</name>
<comment type="caution">
    <text evidence="6">The sequence shown here is derived from an EMBL/GenBank/DDBJ whole genome shotgun (WGS) entry which is preliminary data.</text>
</comment>
<proteinExistence type="predicted"/>
<evidence type="ECO:0000256" key="2">
    <source>
        <dbReference type="ARBA" id="ARBA00022723"/>
    </source>
</evidence>
<dbReference type="InterPro" id="IPR001138">
    <property type="entry name" value="Zn2Cys6_DnaBD"/>
</dbReference>
<keyword evidence="7" id="KW-1185">Reference proteome</keyword>
<dbReference type="Proteomes" id="UP001465976">
    <property type="component" value="Unassembled WGS sequence"/>
</dbReference>
<evidence type="ECO:0000256" key="1">
    <source>
        <dbReference type="ARBA" id="ARBA00004123"/>
    </source>
</evidence>
<comment type="subcellular location">
    <subcellularLocation>
        <location evidence="1">Nucleus</location>
    </subcellularLocation>
</comment>
<gene>
    <name evidence="6" type="ORF">V5O48_014684</name>
</gene>
<dbReference type="InterPro" id="IPR050815">
    <property type="entry name" value="TF_fung"/>
</dbReference>
<evidence type="ECO:0000313" key="7">
    <source>
        <dbReference type="Proteomes" id="UP001465976"/>
    </source>
</evidence>
<keyword evidence="4" id="KW-0804">Transcription</keyword>
<dbReference type="InterPro" id="IPR036864">
    <property type="entry name" value="Zn2-C6_fun-type_DNA-bd_sf"/>
</dbReference>
<keyword evidence="3" id="KW-0805">Transcription regulation</keyword>
<dbReference type="Gene3D" id="4.10.240.10">
    <property type="entry name" value="Zn(2)-C6 fungal-type DNA-binding domain"/>
    <property type="match status" value="1"/>
</dbReference>
<evidence type="ECO:0000256" key="5">
    <source>
        <dbReference type="ARBA" id="ARBA00023242"/>
    </source>
</evidence>
<dbReference type="PANTHER" id="PTHR47338:SF29">
    <property type="entry name" value="ZN(2)-C6 FUNGAL-TYPE DOMAIN-CONTAINING PROTEIN"/>
    <property type="match status" value="1"/>
</dbReference>
<sequence length="511" mass="55960">KRKTRCDGGRPACGACHNSLQFSDCEYPSSGVTESQLLEEQIKLLSARIAELEACPSSSVVVARAAGPSTTPPAQAVPKRPRCVDSSECVELKELLVQVFIQHVADLPFFLNVDRFMASIAGKGHDGALNALLATVYLWGAHLCSEEYRRQYESRFATKAQQTVSQGIFGTQGGHPKGDSLLHLIQAEVLMAQYLFRLWRHTEGKYHMIRALSLVTGARLHVIRSSEQLSSDSVLPLPADAVEEGERIRAFWTVMNLNNSCTSVDGSTPNTIYTNEPGLRIDTPWPEDMDTYVTDGISPHLTGNCTVQRFLAGFDDRNYSWAALHAKATILFERAAQIGRKHWYNLDTNSPDIHKSSAEFLDVGSTIRSLSQQIASHHESTPTKRFAFVSIVLDSACIRLHQEFIAKQPQSQHMVVSSARAVVHSIDLLASSHEQQGVVIDPIVGPVALVALRILVSEFRKLAASDAALPSAMAEIQKLFDGMTALSSACPLMGTQATEARQILDELGVTV</sequence>
<evidence type="ECO:0000313" key="6">
    <source>
        <dbReference type="EMBL" id="KAL0567307.1"/>
    </source>
</evidence>
<protein>
    <recommendedName>
        <fullName evidence="8">Transcription factor domain-containing protein</fullName>
    </recommendedName>
</protein>
<reference evidence="6 7" key="1">
    <citation type="submission" date="2024-02" db="EMBL/GenBank/DDBJ databases">
        <title>A draft genome for the cacao thread blight pathogen Marasmius crinis-equi.</title>
        <authorList>
            <person name="Cohen S.P."/>
            <person name="Baruah I.K."/>
            <person name="Amoako-Attah I."/>
            <person name="Bukari Y."/>
            <person name="Meinhardt L.W."/>
            <person name="Bailey B.A."/>
        </authorList>
    </citation>
    <scope>NUCLEOTIDE SEQUENCE [LARGE SCALE GENOMIC DNA]</scope>
    <source>
        <strain evidence="6 7">GH-76</strain>
    </source>
</reference>
<keyword evidence="2" id="KW-0479">Metal-binding</keyword>
<dbReference type="EMBL" id="JBAHYK010001620">
    <property type="protein sequence ID" value="KAL0567307.1"/>
    <property type="molecule type" value="Genomic_DNA"/>
</dbReference>
<organism evidence="6 7">
    <name type="scientific">Marasmius crinis-equi</name>
    <dbReference type="NCBI Taxonomy" id="585013"/>
    <lineage>
        <taxon>Eukaryota</taxon>
        <taxon>Fungi</taxon>
        <taxon>Dikarya</taxon>
        <taxon>Basidiomycota</taxon>
        <taxon>Agaricomycotina</taxon>
        <taxon>Agaricomycetes</taxon>
        <taxon>Agaricomycetidae</taxon>
        <taxon>Agaricales</taxon>
        <taxon>Marasmiineae</taxon>
        <taxon>Marasmiaceae</taxon>
        <taxon>Marasmius</taxon>
    </lineage>
</organism>
<feature type="non-terminal residue" evidence="6">
    <location>
        <position position="1"/>
    </location>
</feature>
<evidence type="ECO:0000256" key="3">
    <source>
        <dbReference type="ARBA" id="ARBA00023015"/>
    </source>
</evidence>
<evidence type="ECO:0008006" key="8">
    <source>
        <dbReference type="Google" id="ProtNLM"/>
    </source>
</evidence>
<dbReference type="PANTHER" id="PTHR47338">
    <property type="entry name" value="ZN(II)2CYS6 TRANSCRIPTION FACTOR (EUROFUNG)-RELATED"/>
    <property type="match status" value="1"/>
</dbReference>
<dbReference type="CDD" id="cd12148">
    <property type="entry name" value="fungal_TF_MHR"/>
    <property type="match status" value="1"/>
</dbReference>
<keyword evidence="5" id="KW-0539">Nucleus</keyword>
<accession>A0ABR3EWX9</accession>
<dbReference type="CDD" id="cd00067">
    <property type="entry name" value="GAL4"/>
    <property type="match status" value="1"/>
</dbReference>